<dbReference type="EMBL" id="ML179101">
    <property type="protein sequence ID" value="THV00655.1"/>
    <property type="molecule type" value="Genomic_DNA"/>
</dbReference>
<keyword evidence="1" id="KW-0812">Transmembrane</keyword>
<name>A0A4S8MDK3_DENBC</name>
<proteinExistence type="predicted"/>
<evidence type="ECO:0000313" key="3">
    <source>
        <dbReference type="Proteomes" id="UP000297245"/>
    </source>
</evidence>
<evidence type="ECO:0000256" key="1">
    <source>
        <dbReference type="SAM" id="Phobius"/>
    </source>
</evidence>
<gene>
    <name evidence="2" type="ORF">K435DRAFT_793995</name>
</gene>
<dbReference type="Proteomes" id="UP000297245">
    <property type="component" value="Unassembled WGS sequence"/>
</dbReference>
<organism evidence="2 3">
    <name type="scientific">Dendrothele bispora (strain CBS 962.96)</name>
    <dbReference type="NCBI Taxonomy" id="1314807"/>
    <lineage>
        <taxon>Eukaryota</taxon>
        <taxon>Fungi</taxon>
        <taxon>Dikarya</taxon>
        <taxon>Basidiomycota</taxon>
        <taxon>Agaricomycotina</taxon>
        <taxon>Agaricomycetes</taxon>
        <taxon>Agaricomycetidae</taxon>
        <taxon>Agaricales</taxon>
        <taxon>Agaricales incertae sedis</taxon>
        <taxon>Dendrothele</taxon>
    </lineage>
</organism>
<dbReference type="AlphaFoldDB" id="A0A4S8MDK3"/>
<evidence type="ECO:0000313" key="2">
    <source>
        <dbReference type="EMBL" id="THV00655.1"/>
    </source>
</evidence>
<reference evidence="2 3" key="1">
    <citation type="journal article" date="2019" name="Nat. Ecol. Evol.">
        <title>Megaphylogeny resolves global patterns of mushroom evolution.</title>
        <authorList>
            <person name="Varga T."/>
            <person name="Krizsan K."/>
            <person name="Foldi C."/>
            <person name="Dima B."/>
            <person name="Sanchez-Garcia M."/>
            <person name="Sanchez-Ramirez S."/>
            <person name="Szollosi G.J."/>
            <person name="Szarkandi J.G."/>
            <person name="Papp V."/>
            <person name="Albert L."/>
            <person name="Andreopoulos W."/>
            <person name="Angelini C."/>
            <person name="Antonin V."/>
            <person name="Barry K.W."/>
            <person name="Bougher N.L."/>
            <person name="Buchanan P."/>
            <person name="Buyck B."/>
            <person name="Bense V."/>
            <person name="Catcheside P."/>
            <person name="Chovatia M."/>
            <person name="Cooper J."/>
            <person name="Damon W."/>
            <person name="Desjardin D."/>
            <person name="Finy P."/>
            <person name="Geml J."/>
            <person name="Haridas S."/>
            <person name="Hughes K."/>
            <person name="Justo A."/>
            <person name="Karasinski D."/>
            <person name="Kautmanova I."/>
            <person name="Kiss B."/>
            <person name="Kocsube S."/>
            <person name="Kotiranta H."/>
            <person name="LaButti K.M."/>
            <person name="Lechner B.E."/>
            <person name="Liimatainen K."/>
            <person name="Lipzen A."/>
            <person name="Lukacs Z."/>
            <person name="Mihaltcheva S."/>
            <person name="Morgado L.N."/>
            <person name="Niskanen T."/>
            <person name="Noordeloos M.E."/>
            <person name="Ohm R.A."/>
            <person name="Ortiz-Santana B."/>
            <person name="Ovrebo C."/>
            <person name="Racz N."/>
            <person name="Riley R."/>
            <person name="Savchenko A."/>
            <person name="Shiryaev A."/>
            <person name="Soop K."/>
            <person name="Spirin V."/>
            <person name="Szebenyi C."/>
            <person name="Tomsovsky M."/>
            <person name="Tulloss R.E."/>
            <person name="Uehling J."/>
            <person name="Grigoriev I.V."/>
            <person name="Vagvolgyi C."/>
            <person name="Papp T."/>
            <person name="Martin F.M."/>
            <person name="Miettinen O."/>
            <person name="Hibbett D.S."/>
            <person name="Nagy L.G."/>
        </authorList>
    </citation>
    <scope>NUCLEOTIDE SEQUENCE [LARGE SCALE GENOMIC DNA]</scope>
    <source>
        <strain evidence="2 3">CBS 962.96</strain>
    </source>
</reference>
<protein>
    <submittedName>
        <fullName evidence="2">Uncharacterized protein</fullName>
    </submittedName>
</protein>
<keyword evidence="3" id="KW-1185">Reference proteome</keyword>
<feature type="transmembrane region" description="Helical" evidence="1">
    <location>
        <begin position="82"/>
        <end position="107"/>
    </location>
</feature>
<keyword evidence="1" id="KW-0472">Membrane</keyword>
<sequence length="122" mass="13601">MLEDVVFYALMPFSLVGIAGLFKGLITVDDLKQVGHEIALEIKDYYVSSQVRSASYFKSIHGLLETAGQCQGAFDAHFDPSAWMVLLGFLIGFISAWVLFILLLVNFAAKKTDNRPRVARRT</sequence>
<feature type="transmembrane region" description="Helical" evidence="1">
    <location>
        <begin position="7"/>
        <end position="26"/>
    </location>
</feature>
<accession>A0A4S8MDK3</accession>
<keyword evidence="1" id="KW-1133">Transmembrane helix</keyword>